<feature type="compositionally biased region" description="Low complexity" evidence="4">
    <location>
        <begin position="230"/>
        <end position="258"/>
    </location>
</feature>
<dbReference type="Proteomes" id="UP000694845">
    <property type="component" value="Unplaced"/>
</dbReference>
<dbReference type="Gene3D" id="1.25.40.20">
    <property type="entry name" value="Ankyrin repeat-containing domain"/>
    <property type="match status" value="1"/>
</dbReference>
<keyword evidence="5" id="KW-1185">Reference proteome</keyword>
<name>A0A8B7Z6M7_ACAPL</name>
<dbReference type="GO" id="GO:0071356">
    <property type="term" value="P:cellular response to tumor necrosis factor"/>
    <property type="evidence" value="ECO:0007669"/>
    <property type="project" value="TreeGrafter"/>
</dbReference>
<dbReference type="PROSITE" id="PS50088">
    <property type="entry name" value="ANK_REPEAT"/>
    <property type="match status" value="4"/>
</dbReference>
<evidence type="ECO:0000313" key="5">
    <source>
        <dbReference type="Proteomes" id="UP000694845"/>
    </source>
</evidence>
<dbReference type="PROSITE" id="PS50297">
    <property type="entry name" value="ANK_REP_REGION"/>
    <property type="match status" value="3"/>
</dbReference>
<evidence type="ECO:0000256" key="3">
    <source>
        <dbReference type="PROSITE-ProRule" id="PRU00023"/>
    </source>
</evidence>
<keyword evidence="2 3" id="KW-0040">ANK repeat</keyword>
<protein>
    <submittedName>
        <fullName evidence="6 7">Ankyrin repeat domain-containing protein 36B-like isoform X1</fullName>
    </submittedName>
</protein>
<feature type="compositionally biased region" description="Basic and acidic residues" evidence="4">
    <location>
        <begin position="722"/>
        <end position="733"/>
    </location>
</feature>
<feature type="compositionally biased region" description="Basic and acidic residues" evidence="4">
    <location>
        <begin position="820"/>
        <end position="832"/>
    </location>
</feature>
<dbReference type="RefSeq" id="XP_022101294.1">
    <property type="nucleotide sequence ID" value="XM_022245602.1"/>
</dbReference>
<evidence type="ECO:0000256" key="2">
    <source>
        <dbReference type="ARBA" id="ARBA00023043"/>
    </source>
</evidence>
<feature type="repeat" description="ANK" evidence="3">
    <location>
        <begin position="428"/>
        <end position="460"/>
    </location>
</feature>
<dbReference type="KEGG" id="aplc:110984942"/>
<evidence type="ECO:0000256" key="1">
    <source>
        <dbReference type="ARBA" id="ARBA00022737"/>
    </source>
</evidence>
<feature type="compositionally biased region" description="Basic and acidic residues" evidence="4">
    <location>
        <begin position="61"/>
        <end position="70"/>
    </location>
</feature>
<sequence length="832" mass="89609">MPNCYSPVPTKMSEKEDGDVSMYHTMQTLPLNLSASEKPTECADNEVTRPGVDSNQGPVRPRTEKEDRAGIARLVSAFNGDVGHDNKPDKGGGPTVPDRDLQVPARPRSSARKRSDAPAKPGRRSRYDLPVGPLTNAPAVKSEYRACYEDDRKVPSPVAESSCRPLVPVVGIRAAAHPAEPSNKAGCPGESQVKFGHQLPAMVACPRPQSQSGNDGKKIAAQRKAPGNGQRARAPAPQQIQQQPQRQQPQQQPQRQPQHITVDPSYNLYMAVECHRATAQDEDGDTPLHIALSQEDVDVRLICRLVELFQLARKSLDVFNDMQQTPLHIAAITGNPAAARILVEHGANPNETDRNGQTAMHNVCSNPSQGACGTLEAILRYAKVDLQLDKRNYGGFTPMHISVINGQYGLTKLLIDHGANVNCPDAKSGWTPLFHAVTRQDAEHVQILLGGNAQVNMQSYSGNTALHVATGRGFSDIVRLLMRYGADMSLRNTHKDTPGMVATDGSMSNILRGIAPSSPSLGSGGSPRYSSPSPHQSTHLTNGVLLTKQSPSPQSINHCAPSPTVAPQVRPGDKKPAERSQRGGRRERSSRRSSAAKAESVTDGQTVPLMVPITGTPSSSSPSIKDSSDDATSATCRASVIVAPKSLKRRIIERTEREVRGKGSESISTGSDIPDKKPKTEPKQPNGGSGSVNGQSELQHPLLSLDNSRESQPSPSQAEPMDLTKRKADETIPPRDPPPSSPTSSASSFSIGEDKTRPGEMTEQCPQNEVASDEKVDANEETLEAADSEKEPEDGDARDEATETVENASRSTSSKKEKKRQMGEELPPKKRK</sequence>
<dbReference type="SUPFAM" id="SSF48403">
    <property type="entry name" value="Ankyrin repeat"/>
    <property type="match status" value="1"/>
</dbReference>
<feature type="region of interest" description="Disordered" evidence="4">
    <location>
        <begin position="510"/>
        <end position="637"/>
    </location>
</feature>
<feature type="repeat" description="ANK" evidence="3">
    <location>
        <begin position="394"/>
        <end position="426"/>
    </location>
</feature>
<dbReference type="OMA" id="PTECADN"/>
<dbReference type="RefSeq" id="XP_022101293.1">
    <property type="nucleotide sequence ID" value="XM_022245601.1"/>
</dbReference>
<dbReference type="InterPro" id="IPR002110">
    <property type="entry name" value="Ankyrin_rpt"/>
</dbReference>
<feature type="region of interest" description="Disordered" evidence="4">
    <location>
        <begin position="204"/>
        <end position="258"/>
    </location>
</feature>
<feature type="compositionally biased region" description="Basic and acidic residues" evidence="4">
    <location>
        <begin position="571"/>
        <end position="587"/>
    </location>
</feature>
<dbReference type="AlphaFoldDB" id="A0A8B7Z6M7"/>
<dbReference type="Pfam" id="PF00023">
    <property type="entry name" value="Ank"/>
    <property type="match status" value="1"/>
</dbReference>
<feature type="region of interest" description="Disordered" evidence="4">
    <location>
        <begin position="32"/>
        <end position="136"/>
    </location>
</feature>
<evidence type="ECO:0000256" key="4">
    <source>
        <dbReference type="SAM" id="MobiDB-lite"/>
    </source>
</evidence>
<feature type="compositionally biased region" description="Acidic residues" evidence="4">
    <location>
        <begin position="779"/>
        <end position="797"/>
    </location>
</feature>
<dbReference type="PRINTS" id="PR01415">
    <property type="entry name" value="ANKYRIN"/>
</dbReference>
<dbReference type="GO" id="GO:0051059">
    <property type="term" value="F:NF-kappaB binding"/>
    <property type="evidence" value="ECO:0007669"/>
    <property type="project" value="TreeGrafter"/>
</dbReference>
<organism evidence="5 7">
    <name type="scientific">Acanthaster planci</name>
    <name type="common">Crown-of-thorns starfish</name>
    <dbReference type="NCBI Taxonomy" id="133434"/>
    <lineage>
        <taxon>Eukaryota</taxon>
        <taxon>Metazoa</taxon>
        <taxon>Echinodermata</taxon>
        <taxon>Eleutherozoa</taxon>
        <taxon>Asterozoa</taxon>
        <taxon>Asteroidea</taxon>
        <taxon>Valvatacea</taxon>
        <taxon>Valvatida</taxon>
        <taxon>Acanthasteridae</taxon>
        <taxon>Acanthaster</taxon>
    </lineage>
</organism>
<accession>A0A8B7Z6M7</accession>
<proteinExistence type="predicted"/>
<evidence type="ECO:0000313" key="6">
    <source>
        <dbReference type="RefSeq" id="XP_022101293.1"/>
    </source>
</evidence>
<gene>
    <name evidence="6 7" type="primary">LOC110984942</name>
</gene>
<dbReference type="GeneID" id="110984942"/>
<dbReference type="Pfam" id="PF12796">
    <property type="entry name" value="Ank_2"/>
    <property type="match status" value="2"/>
</dbReference>
<dbReference type="GO" id="GO:0005829">
    <property type="term" value="C:cytosol"/>
    <property type="evidence" value="ECO:0007669"/>
    <property type="project" value="TreeGrafter"/>
</dbReference>
<dbReference type="OrthoDB" id="10254947at2759"/>
<dbReference type="InterPro" id="IPR036770">
    <property type="entry name" value="Ankyrin_rpt-contain_sf"/>
</dbReference>
<feature type="compositionally biased region" description="Basic and acidic residues" evidence="4">
    <location>
        <begin position="673"/>
        <end position="682"/>
    </location>
</feature>
<dbReference type="PANTHER" id="PTHR46680">
    <property type="entry name" value="NF-KAPPA-B INHIBITOR ALPHA"/>
    <property type="match status" value="1"/>
</dbReference>
<feature type="compositionally biased region" description="Polar residues" evidence="4">
    <location>
        <begin position="547"/>
        <end position="557"/>
    </location>
</feature>
<feature type="compositionally biased region" description="Low complexity" evidence="4">
    <location>
        <begin position="516"/>
        <end position="534"/>
    </location>
</feature>
<feature type="repeat" description="ANK" evidence="3">
    <location>
        <begin position="461"/>
        <end position="493"/>
    </location>
</feature>
<dbReference type="SMART" id="SM00248">
    <property type="entry name" value="ANK"/>
    <property type="match status" value="6"/>
</dbReference>
<keyword evidence="1" id="KW-0677">Repeat</keyword>
<feature type="compositionally biased region" description="Basic and acidic residues" evidence="4">
    <location>
        <begin position="651"/>
        <end position="663"/>
    </location>
</feature>
<evidence type="ECO:0000313" key="7">
    <source>
        <dbReference type="RefSeq" id="XP_022101294.1"/>
    </source>
</evidence>
<dbReference type="InterPro" id="IPR051070">
    <property type="entry name" value="NF-kappa-B_inhibitor"/>
</dbReference>
<feature type="repeat" description="ANK" evidence="3">
    <location>
        <begin position="322"/>
        <end position="354"/>
    </location>
</feature>
<reference evidence="6 7" key="1">
    <citation type="submission" date="2025-04" db="UniProtKB">
        <authorList>
            <consortium name="RefSeq"/>
        </authorList>
    </citation>
    <scope>IDENTIFICATION</scope>
</reference>
<dbReference type="PANTHER" id="PTHR46680:SF2">
    <property type="entry name" value="NF-KAPPA-B INHIBITOR ZETA"/>
    <property type="match status" value="1"/>
</dbReference>
<feature type="region of interest" description="Disordered" evidence="4">
    <location>
        <begin position="651"/>
        <end position="832"/>
    </location>
</feature>